<accession>A0A0M7DEM9</accession>
<evidence type="ECO:0000313" key="2">
    <source>
        <dbReference type="EMBL" id="CUI52537.1"/>
    </source>
</evidence>
<protein>
    <submittedName>
        <fullName evidence="1 2">Thioesterase</fullName>
    </submittedName>
</protein>
<dbReference type="OrthoDB" id="6117985at2"/>
<dbReference type="GO" id="GO:0047617">
    <property type="term" value="F:fatty acyl-CoA hydrolase activity"/>
    <property type="evidence" value="ECO:0007669"/>
    <property type="project" value="TreeGrafter"/>
</dbReference>
<gene>
    <name evidence="1" type="ORF">BBN53_03855</name>
    <name evidence="2" type="ORF">ERS370011_00966</name>
</gene>
<dbReference type="PANTHER" id="PTHR31793">
    <property type="entry name" value="4-HYDROXYBENZOYL-COA THIOESTERASE FAMILY MEMBER"/>
    <property type="match status" value="1"/>
</dbReference>
<evidence type="ECO:0000313" key="1">
    <source>
        <dbReference type="EMBL" id="ANY15100.1"/>
    </source>
</evidence>
<sequence>MSTLPSTTLAVDPDWIDAYGHMNAAHYVGVFDRVGFELLRQVGVGLDYTEATGCGIYTMNIQVAYMREVLAGDPLMLRLRLLACDDKRLLCLMELWQTRQNYLAATMEQLSLHVDLRHRRATPFPAELAEQLARITQTHAEHALPIGYRRILPLKPPSAAPGP</sequence>
<dbReference type="KEGG" id="bpdz:BBN53_03855"/>
<keyword evidence="4" id="KW-1185">Reference proteome</keyword>
<evidence type="ECO:0000313" key="4">
    <source>
        <dbReference type="Proteomes" id="UP000092950"/>
    </source>
</evidence>
<proteinExistence type="predicted"/>
<dbReference type="EMBL" id="CYTV01000002">
    <property type="protein sequence ID" value="CUI52537.1"/>
    <property type="molecule type" value="Genomic_DNA"/>
</dbReference>
<accession>A0A0J6C9R4</accession>
<dbReference type="Gene3D" id="3.10.129.10">
    <property type="entry name" value="Hotdog Thioesterase"/>
    <property type="match status" value="1"/>
</dbReference>
<dbReference type="RefSeq" id="WP_043215118.1">
    <property type="nucleotide sequence ID" value="NZ_CAJGUP010000083.1"/>
</dbReference>
<reference evidence="1 4" key="2">
    <citation type="submission" date="2016-07" db="EMBL/GenBank/DDBJ databases">
        <title>Complete genome sequences of Bordetella pseudohinzii.</title>
        <authorList>
            <person name="Spilker T."/>
            <person name="Darrah R."/>
            <person name="LiPuma J.J."/>
        </authorList>
    </citation>
    <scope>NUCLEOTIDE SEQUENCE [LARGE SCALE GENOMIC DNA]</scope>
    <source>
        <strain evidence="1 4">HI4681</strain>
    </source>
</reference>
<dbReference type="AlphaFoldDB" id="A0A0J6C9R4"/>
<dbReference type="CDD" id="cd00586">
    <property type="entry name" value="4HBT"/>
    <property type="match status" value="1"/>
</dbReference>
<dbReference type="PANTHER" id="PTHR31793:SF2">
    <property type="entry name" value="BLR1345 PROTEIN"/>
    <property type="match status" value="1"/>
</dbReference>
<dbReference type="EMBL" id="CP016440">
    <property type="protein sequence ID" value="ANY15100.1"/>
    <property type="molecule type" value="Genomic_DNA"/>
</dbReference>
<organism evidence="2 3">
    <name type="scientific">Bordetella pseudohinzii</name>
    <dbReference type="NCBI Taxonomy" id="1331258"/>
    <lineage>
        <taxon>Bacteria</taxon>
        <taxon>Pseudomonadati</taxon>
        <taxon>Pseudomonadota</taxon>
        <taxon>Betaproteobacteria</taxon>
        <taxon>Burkholderiales</taxon>
        <taxon>Alcaligenaceae</taxon>
        <taxon>Bordetella</taxon>
    </lineage>
</organism>
<dbReference type="SUPFAM" id="SSF54637">
    <property type="entry name" value="Thioesterase/thiol ester dehydrase-isomerase"/>
    <property type="match status" value="1"/>
</dbReference>
<dbReference type="InterPro" id="IPR050563">
    <property type="entry name" value="4-hydroxybenzoyl-CoA_TE"/>
</dbReference>
<dbReference type="Proteomes" id="UP000053096">
    <property type="component" value="Unassembled WGS sequence"/>
</dbReference>
<reference evidence="2 3" key="1">
    <citation type="submission" date="2015-09" db="EMBL/GenBank/DDBJ databases">
        <authorList>
            <person name="Jackson K.R."/>
            <person name="Lunt B.L."/>
            <person name="Fisher J.N.B."/>
            <person name="Gardner A.V."/>
            <person name="Bailey M.E."/>
            <person name="Deus L.M."/>
            <person name="Earl A.S."/>
            <person name="Gibby P.D."/>
            <person name="Hartmann K.A."/>
            <person name="Liu J.E."/>
            <person name="Manci A.M."/>
            <person name="Nielsen D.A."/>
            <person name="Solomon M.B."/>
            <person name="Breakwell D.P."/>
            <person name="Burnett S.H."/>
            <person name="Grose J.H."/>
        </authorList>
    </citation>
    <scope>NUCLEOTIDE SEQUENCE [LARGE SCALE GENOMIC DNA]</scope>
    <source>
        <strain evidence="2 3">2789STDY5608636</strain>
    </source>
</reference>
<dbReference type="Pfam" id="PF13279">
    <property type="entry name" value="4HBT_2"/>
    <property type="match status" value="1"/>
</dbReference>
<dbReference type="Proteomes" id="UP000092950">
    <property type="component" value="Chromosome"/>
</dbReference>
<dbReference type="InterPro" id="IPR029069">
    <property type="entry name" value="HotDog_dom_sf"/>
</dbReference>
<evidence type="ECO:0000313" key="3">
    <source>
        <dbReference type="Proteomes" id="UP000053096"/>
    </source>
</evidence>
<name>A0A0J6C9R4_9BORD</name>